<feature type="domain" description="Transport-associated OB type 2" evidence="1">
    <location>
        <begin position="20"/>
        <end position="84"/>
    </location>
</feature>
<dbReference type="GO" id="GO:0043190">
    <property type="term" value="C:ATP-binding cassette (ABC) transporter complex"/>
    <property type="evidence" value="ECO:0007669"/>
    <property type="project" value="InterPro"/>
</dbReference>
<protein>
    <submittedName>
        <fullName evidence="2">TOBE domain-containing protein</fullName>
    </submittedName>
</protein>
<dbReference type="SUPFAM" id="SSF50331">
    <property type="entry name" value="MOP-like"/>
    <property type="match status" value="1"/>
</dbReference>
<dbReference type="InterPro" id="IPR008995">
    <property type="entry name" value="Mo/tungstate-bd_C_term_dom"/>
</dbReference>
<dbReference type="GO" id="GO:0005524">
    <property type="term" value="F:ATP binding"/>
    <property type="evidence" value="ECO:0007669"/>
    <property type="project" value="InterPro"/>
</dbReference>
<dbReference type="InterPro" id="IPR012340">
    <property type="entry name" value="NA-bd_OB-fold"/>
</dbReference>
<dbReference type="InterPro" id="IPR013611">
    <property type="entry name" value="Transp-assoc_OB_typ2"/>
</dbReference>
<evidence type="ECO:0000313" key="2">
    <source>
        <dbReference type="EMBL" id="MDA0183469.1"/>
    </source>
</evidence>
<keyword evidence="3" id="KW-1185">Reference proteome</keyword>
<dbReference type="AlphaFoldDB" id="A0A9X3S9J4"/>
<comment type="caution">
    <text evidence="2">The sequence shown here is derived from an EMBL/GenBank/DDBJ whole genome shotgun (WGS) entry which is preliminary data.</text>
</comment>
<sequence>MSFFTGPEVGLTLPRNGAVVGVRPEHVRPWREGLIGPLKGRVAFVEALGRETFVGVDVGEARLVVFEEGRAVRDVGDEIEFGLVESGLRYFSSESGAAL</sequence>
<proteinExistence type="predicted"/>
<dbReference type="Pfam" id="PF08402">
    <property type="entry name" value="TOBE_2"/>
    <property type="match status" value="1"/>
</dbReference>
<dbReference type="GO" id="GO:0022857">
    <property type="term" value="F:transmembrane transporter activity"/>
    <property type="evidence" value="ECO:0007669"/>
    <property type="project" value="InterPro"/>
</dbReference>
<organism evidence="2 3">
    <name type="scientific">Solirubrobacter phytolaccae</name>
    <dbReference type="NCBI Taxonomy" id="1404360"/>
    <lineage>
        <taxon>Bacteria</taxon>
        <taxon>Bacillati</taxon>
        <taxon>Actinomycetota</taxon>
        <taxon>Thermoleophilia</taxon>
        <taxon>Solirubrobacterales</taxon>
        <taxon>Solirubrobacteraceae</taxon>
        <taxon>Solirubrobacter</taxon>
    </lineage>
</organism>
<evidence type="ECO:0000259" key="1">
    <source>
        <dbReference type="Pfam" id="PF08402"/>
    </source>
</evidence>
<reference evidence="2" key="1">
    <citation type="submission" date="2022-10" db="EMBL/GenBank/DDBJ databases">
        <title>The WGS of Solirubrobacter phytolaccae KCTC 29190.</title>
        <authorList>
            <person name="Jiang Z."/>
        </authorList>
    </citation>
    <scope>NUCLEOTIDE SEQUENCE</scope>
    <source>
        <strain evidence="2">KCTC 29190</strain>
    </source>
</reference>
<name>A0A9X3S9J4_9ACTN</name>
<gene>
    <name evidence="2" type="ORF">OJ997_24385</name>
</gene>
<evidence type="ECO:0000313" key="3">
    <source>
        <dbReference type="Proteomes" id="UP001147653"/>
    </source>
</evidence>
<dbReference type="EMBL" id="JAPDDP010000054">
    <property type="protein sequence ID" value="MDA0183469.1"/>
    <property type="molecule type" value="Genomic_DNA"/>
</dbReference>
<dbReference type="Gene3D" id="2.40.50.140">
    <property type="entry name" value="Nucleic acid-binding proteins"/>
    <property type="match status" value="1"/>
</dbReference>
<accession>A0A9X3S9J4</accession>
<dbReference type="Proteomes" id="UP001147653">
    <property type="component" value="Unassembled WGS sequence"/>
</dbReference>